<reference evidence="1 2" key="1">
    <citation type="submission" date="2021-06" db="EMBL/GenBank/DDBJ databases">
        <title>Chromosome-level genome assembly of the red-tail catfish (Hemibagrus wyckioides).</title>
        <authorList>
            <person name="Shao F."/>
        </authorList>
    </citation>
    <scope>NUCLEOTIDE SEQUENCE [LARGE SCALE GENOMIC DNA]</scope>
    <source>
        <strain evidence="1">EC202008001</strain>
        <tissue evidence="1">Blood</tissue>
    </source>
</reference>
<evidence type="ECO:0000313" key="2">
    <source>
        <dbReference type="Proteomes" id="UP000824219"/>
    </source>
</evidence>
<sequence length="159" mass="18219">MANSELGDRVKDMYDGVDLNNMTKRQKEAHIDRTLQNNRDVLLRVYRQDRLHMVFLRPTDPGVWMRVIQGRIATALSFQLTKKRAELNIYKITMSGAQEALQGFCNDFDEIYEEVMRNMPDEGAAAGNNAEDDVEELRSSCKPEACVSLWFFHHCSGTG</sequence>
<dbReference type="Proteomes" id="UP000824219">
    <property type="component" value="Linkage Group LG04"/>
</dbReference>
<dbReference type="EMBL" id="JAHKSW010000004">
    <property type="protein sequence ID" value="KAG7333529.1"/>
    <property type="molecule type" value="Genomic_DNA"/>
</dbReference>
<proteinExistence type="predicted"/>
<keyword evidence="2" id="KW-1185">Reference proteome</keyword>
<gene>
    <name evidence="1" type="ORF">KOW79_003664</name>
</gene>
<accession>A0A9D3SVQ2</accession>
<organism evidence="1 2">
    <name type="scientific">Hemibagrus wyckioides</name>
    <dbReference type="NCBI Taxonomy" id="337641"/>
    <lineage>
        <taxon>Eukaryota</taxon>
        <taxon>Metazoa</taxon>
        <taxon>Chordata</taxon>
        <taxon>Craniata</taxon>
        <taxon>Vertebrata</taxon>
        <taxon>Euteleostomi</taxon>
        <taxon>Actinopterygii</taxon>
        <taxon>Neopterygii</taxon>
        <taxon>Teleostei</taxon>
        <taxon>Ostariophysi</taxon>
        <taxon>Siluriformes</taxon>
        <taxon>Bagridae</taxon>
        <taxon>Hemibagrus</taxon>
    </lineage>
</organism>
<protein>
    <submittedName>
        <fullName evidence="1">Uncharacterized protein</fullName>
    </submittedName>
</protein>
<dbReference type="OrthoDB" id="8953156at2759"/>
<dbReference type="AlphaFoldDB" id="A0A9D3SVQ2"/>
<evidence type="ECO:0000313" key="1">
    <source>
        <dbReference type="EMBL" id="KAG7333529.1"/>
    </source>
</evidence>
<name>A0A9D3SVQ2_9TELE</name>
<comment type="caution">
    <text evidence="1">The sequence shown here is derived from an EMBL/GenBank/DDBJ whole genome shotgun (WGS) entry which is preliminary data.</text>
</comment>